<dbReference type="InterPro" id="IPR013083">
    <property type="entry name" value="Znf_RING/FYVE/PHD"/>
</dbReference>
<protein>
    <submittedName>
        <fullName evidence="3">Uncharacterized protein</fullName>
    </submittedName>
</protein>
<evidence type="ECO:0000256" key="2">
    <source>
        <dbReference type="SAM" id="MobiDB-lite"/>
    </source>
</evidence>
<dbReference type="EMBL" id="GANP01001106">
    <property type="protein sequence ID" value="JAB83362.1"/>
    <property type="molecule type" value="mRNA"/>
</dbReference>
<feature type="coiled-coil region" evidence="1">
    <location>
        <begin position="231"/>
        <end position="367"/>
    </location>
</feature>
<proteinExistence type="evidence at transcript level"/>
<name>V5I1V8_IXORI</name>
<keyword evidence="1" id="KW-0175">Coiled coil</keyword>
<evidence type="ECO:0000313" key="3">
    <source>
        <dbReference type="EMBL" id="JAB83362.1"/>
    </source>
</evidence>
<sequence length="408" mass="47710">MASNGRTMVSSKESVVFKVEQVIWPSTKYYFYKTNIPEKARCHGCRCVPHTIYPLENECQGHGLCRDCKETDFTCHNHGDHITAEALRNAVGQTNNAAKKLKILCLFCGSNEDFLNLKDHMYKKHSEELAYMLKSSQKTDYEQEKPASTEEKHRTSALTWRQDNFSQNADDTVESEDDEAPACKHCKEEWDARELGEHEKACPKKEVQCRDCYEWIKQEELSDHENVVDTILDLQQKIKEMERCNISQQEEARNESAKLEKRIEELENRQNVVDTISELQQKIKDMELCNMSQQEEARNEKAKLVKRIQELENRQMSQREEASNEIAKLVKRIQELENCQLEANQYHIDLEDDVKVHRTALQNLEDKVGRISKEAVTRRRVDMLNERVETYLGPLERLLNGLREVDKE</sequence>
<dbReference type="Gene3D" id="3.30.40.10">
    <property type="entry name" value="Zinc/RING finger domain, C3HC4 (zinc finger)"/>
    <property type="match status" value="1"/>
</dbReference>
<evidence type="ECO:0000256" key="1">
    <source>
        <dbReference type="SAM" id="Coils"/>
    </source>
</evidence>
<feature type="region of interest" description="Disordered" evidence="2">
    <location>
        <begin position="136"/>
        <end position="156"/>
    </location>
</feature>
<accession>V5I1V8</accession>
<feature type="compositionally biased region" description="Basic and acidic residues" evidence="2">
    <location>
        <begin position="137"/>
        <end position="154"/>
    </location>
</feature>
<dbReference type="AlphaFoldDB" id="V5I1V8"/>
<reference evidence="3" key="1">
    <citation type="journal article" date="2015" name="Sci. Rep.">
        <title>Tissue- and time-dependent transcription in Ixodes ricinus salivary glands and midguts when blood feeding on the vertebrate host.</title>
        <authorList>
            <person name="Kotsyfakis M."/>
            <person name="Schwarz A."/>
            <person name="Erhart J."/>
            <person name="Ribeiro J.M."/>
        </authorList>
    </citation>
    <scope>NUCLEOTIDE SEQUENCE</scope>
    <source>
        <tissue evidence="3">Salivary gland and midgut</tissue>
    </source>
</reference>
<organism evidence="3">
    <name type="scientific">Ixodes ricinus</name>
    <name type="common">Common tick</name>
    <name type="synonym">Acarus ricinus</name>
    <dbReference type="NCBI Taxonomy" id="34613"/>
    <lineage>
        <taxon>Eukaryota</taxon>
        <taxon>Metazoa</taxon>
        <taxon>Ecdysozoa</taxon>
        <taxon>Arthropoda</taxon>
        <taxon>Chelicerata</taxon>
        <taxon>Arachnida</taxon>
        <taxon>Acari</taxon>
        <taxon>Parasitiformes</taxon>
        <taxon>Ixodida</taxon>
        <taxon>Ixodoidea</taxon>
        <taxon>Ixodidae</taxon>
        <taxon>Ixodinae</taxon>
        <taxon>Ixodes</taxon>
    </lineage>
</organism>